<keyword evidence="3" id="KW-0677">Repeat</keyword>
<reference evidence="10 11" key="1">
    <citation type="submission" date="2019-06" db="EMBL/GenBank/DDBJ databases">
        <title>A chromosomal-level reference genome of Carpinus fangiana (Coryloideae, Betulaceae).</title>
        <authorList>
            <person name="Yang X."/>
            <person name="Wang Z."/>
            <person name="Zhang L."/>
            <person name="Hao G."/>
            <person name="Liu J."/>
            <person name="Yang Y."/>
        </authorList>
    </citation>
    <scope>NUCLEOTIDE SEQUENCE [LARGE SCALE GENOMIC DNA]</scope>
    <source>
        <strain evidence="10">Cfa_2016G</strain>
        <tissue evidence="10">Leaf</tissue>
    </source>
</reference>
<keyword evidence="4 8" id="KW-1133">Transmembrane helix</keyword>
<evidence type="ECO:0000313" key="11">
    <source>
        <dbReference type="Proteomes" id="UP000327013"/>
    </source>
</evidence>
<evidence type="ECO:0000256" key="4">
    <source>
        <dbReference type="ARBA" id="ARBA00022989"/>
    </source>
</evidence>
<evidence type="ECO:0000256" key="2">
    <source>
        <dbReference type="ARBA" id="ARBA00022692"/>
    </source>
</evidence>
<dbReference type="Pfam" id="PF00023">
    <property type="entry name" value="Ank"/>
    <property type="match status" value="1"/>
</dbReference>
<protein>
    <recommendedName>
        <fullName evidence="9">PGG domain-containing protein</fullName>
    </recommendedName>
</protein>
<keyword evidence="6 8" id="KW-0472">Membrane</keyword>
<evidence type="ECO:0000256" key="7">
    <source>
        <dbReference type="PROSITE-ProRule" id="PRU00023"/>
    </source>
</evidence>
<evidence type="ECO:0000256" key="3">
    <source>
        <dbReference type="ARBA" id="ARBA00022737"/>
    </source>
</evidence>
<accession>A0A5N6RRI9</accession>
<dbReference type="OrthoDB" id="1585477at2759"/>
<evidence type="ECO:0000256" key="6">
    <source>
        <dbReference type="ARBA" id="ARBA00023136"/>
    </source>
</evidence>
<proteinExistence type="predicted"/>
<keyword evidence="5 7" id="KW-0040">ANK repeat</keyword>
<comment type="subcellular location">
    <subcellularLocation>
        <location evidence="1">Membrane</location>
        <topology evidence="1">Multi-pass membrane protein</topology>
    </subcellularLocation>
</comment>
<sequence length="482" mass="53797">MMNRRHDEEENMVALYEASLNGCVSTLNTLIQRDPLILNKVSLTSLSETPLHVATLLGHLEFCKVLICKKPKLTEEVDSLGRTPLHLASAEGHTEIVQALLQANADVCLAHDQDGRIPLHLAAMRGRIDVIEELIIARQESIRVNLNGESVLHLCVRYNHLDVLKLLVLSANCEELFLSSKDHDGNSILHLAVMLKQMKAVKYLLSLAEIKREANSRNKIGCTALDVLEICPRDFKCFEIKNILKEAGVRRSTDLNSSLPLTLSRTVAIDEAQSRQLARSRFRRCWGFVFSSIAKHLKTQENWIEETRGTLMVVATVIASMAFQAGINPPGGVWQENISDSTNGFRCGGKHHNCTAGTAVLSYSIHSHVYTYFISCNTISFIASVCVLVLVISGFPLTTNFFMWFLTLAMSISIAYMTLAYIYAAALVNQYVVGVILRYIWMGVTAIVIVIHIIRPLSWMVKKLRNFRCKSITGQGENQANV</sequence>
<evidence type="ECO:0000256" key="8">
    <source>
        <dbReference type="SAM" id="Phobius"/>
    </source>
</evidence>
<dbReference type="EMBL" id="CM017328">
    <property type="protein sequence ID" value="KAE8124862.1"/>
    <property type="molecule type" value="Genomic_DNA"/>
</dbReference>
<dbReference type="PROSITE" id="PS50088">
    <property type="entry name" value="ANK_REPEAT"/>
    <property type="match status" value="2"/>
</dbReference>
<dbReference type="Proteomes" id="UP000327013">
    <property type="component" value="Chromosome 8"/>
</dbReference>
<dbReference type="Pfam" id="PF13962">
    <property type="entry name" value="PGG"/>
    <property type="match status" value="1"/>
</dbReference>
<feature type="repeat" description="ANK" evidence="7">
    <location>
        <begin position="114"/>
        <end position="135"/>
    </location>
</feature>
<dbReference type="InterPro" id="IPR026961">
    <property type="entry name" value="PGG_dom"/>
</dbReference>
<name>A0A5N6RRI9_9ROSI</name>
<dbReference type="InterPro" id="IPR036770">
    <property type="entry name" value="Ankyrin_rpt-contain_sf"/>
</dbReference>
<dbReference type="PANTHER" id="PTHR24186:SF37">
    <property type="entry name" value="PGG DOMAIN-CONTAINING PROTEIN"/>
    <property type="match status" value="1"/>
</dbReference>
<dbReference type="SUPFAM" id="SSF48403">
    <property type="entry name" value="Ankyrin repeat"/>
    <property type="match status" value="1"/>
</dbReference>
<dbReference type="SMART" id="SM00248">
    <property type="entry name" value="ANK"/>
    <property type="match status" value="6"/>
</dbReference>
<dbReference type="PANTHER" id="PTHR24186">
    <property type="entry name" value="PROTEIN PHOSPHATASE 1 REGULATORY SUBUNIT"/>
    <property type="match status" value="1"/>
</dbReference>
<feature type="domain" description="PGG" evidence="9">
    <location>
        <begin position="302"/>
        <end position="426"/>
    </location>
</feature>
<evidence type="ECO:0000313" key="10">
    <source>
        <dbReference type="EMBL" id="KAE8124862.1"/>
    </source>
</evidence>
<organism evidence="10 11">
    <name type="scientific">Carpinus fangiana</name>
    <dbReference type="NCBI Taxonomy" id="176857"/>
    <lineage>
        <taxon>Eukaryota</taxon>
        <taxon>Viridiplantae</taxon>
        <taxon>Streptophyta</taxon>
        <taxon>Embryophyta</taxon>
        <taxon>Tracheophyta</taxon>
        <taxon>Spermatophyta</taxon>
        <taxon>Magnoliopsida</taxon>
        <taxon>eudicotyledons</taxon>
        <taxon>Gunneridae</taxon>
        <taxon>Pentapetalae</taxon>
        <taxon>rosids</taxon>
        <taxon>fabids</taxon>
        <taxon>Fagales</taxon>
        <taxon>Betulaceae</taxon>
        <taxon>Carpinus</taxon>
    </lineage>
</organism>
<feature type="repeat" description="ANK" evidence="7">
    <location>
        <begin position="80"/>
        <end position="112"/>
    </location>
</feature>
<dbReference type="InterPro" id="IPR002110">
    <property type="entry name" value="Ankyrin_rpt"/>
</dbReference>
<evidence type="ECO:0000256" key="5">
    <source>
        <dbReference type="ARBA" id="ARBA00023043"/>
    </source>
</evidence>
<feature type="transmembrane region" description="Helical" evidence="8">
    <location>
        <begin position="369"/>
        <end position="392"/>
    </location>
</feature>
<feature type="transmembrane region" description="Helical" evidence="8">
    <location>
        <begin position="436"/>
        <end position="454"/>
    </location>
</feature>
<keyword evidence="11" id="KW-1185">Reference proteome</keyword>
<evidence type="ECO:0000256" key="1">
    <source>
        <dbReference type="ARBA" id="ARBA00004141"/>
    </source>
</evidence>
<dbReference type="PROSITE" id="PS50297">
    <property type="entry name" value="ANK_REP_REGION"/>
    <property type="match status" value="2"/>
</dbReference>
<dbReference type="Pfam" id="PF12796">
    <property type="entry name" value="Ank_2"/>
    <property type="match status" value="2"/>
</dbReference>
<dbReference type="AlphaFoldDB" id="A0A5N6RRI9"/>
<gene>
    <name evidence="10" type="ORF">FH972_019709</name>
</gene>
<dbReference type="GO" id="GO:0005886">
    <property type="term" value="C:plasma membrane"/>
    <property type="evidence" value="ECO:0007669"/>
    <property type="project" value="TreeGrafter"/>
</dbReference>
<evidence type="ECO:0000259" key="9">
    <source>
        <dbReference type="Pfam" id="PF13962"/>
    </source>
</evidence>
<keyword evidence="2 8" id="KW-0812">Transmembrane</keyword>
<dbReference type="Gene3D" id="1.25.40.20">
    <property type="entry name" value="Ankyrin repeat-containing domain"/>
    <property type="match status" value="2"/>
</dbReference>
<feature type="transmembrane region" description="Helical" evidence="8">
    <location>
        <begin position="404"/>
        <end position="424"/>
    </location>
</feature>